<comment type="caution">
    <text evidence="1">The sequence shown here is derived from an EMBL/GenBank/DDBJ whole genome shotgun (WGS) entry which is preliminary data.</text>
</comment>
<dbReference type="EMBL" id="VSSQ01029228">
    <property type="protein sequence ID" value="MPM79268.1"/>
    <property type="molecule type" value="Genomic_DNA"/>
</dbReference>
<reference evidence="1" key="1">
    <citation type="submission" date="2019-08" db="EMBL/GenBank/DDBJ databases">
        <authorList>
            <person name="Kucharzyk K."/>
            <person name="Murdoch R.W."/>
            <person name="Higgins S."/>
            <person name="Loffler F."/>
        </authorList>
    </citation>
    <scope>NUCLEOTIDE SEQUENCE</scope>
</reference>
<dbReference type="AlphaFoldDB" id="A0A645CQT9"/>
<accession>A0A645CQT9</accession>
<protein>
    <submittedName>
        <fullName evidence="1">Uncharacterized protein</fullName>
    </submittedName>
</protein>
<gene>
    <name evidence="1" type="ORF">SDC9_126301</name>
</gene>
<name>A0A645CQT9_9ZZZZ</name>
<organism evidence="1">
    <name type="scientific">bioreactor metagenome</name>
    <dbReference type="NCBI Taxonomy" id="1076179"/>
    <lineage>
        <taxon>unclassified sequences</taxon>
        <taxon>metagenomes</taxon>
        <taxon>ecological metagenomes</taxon>
    </lineage>
</organism>
<sequence>MNKEIVIVTKDGFKFEFKGEKANEIIDKTYSDGDGLIIFGSALVIPSENLSYYWVKDVE</sequence>
<evidence type="ECO:0000313" key="1">
    <source>
        <dbReference type="EMBL" id="MPM79268.1"/>
    </source>
</evidence>
<proteinExistence type="predicted"/>